<evidence type="ECO:0000313" key="1">
    <source>
        <dbReference type="EMBL" id="AWW14456.1"/>
    </source>
</evidence>
<sequence length="370" mass="44965">MNFRRSQRASARKPFLFYSEACVLPETKKRPWCRTLNVNYTRRPLDWHTWKSNRVVDTKWKAIMVVNDFLAKCLPNRYRSKNKIHLIASLLSSLTQVDNWDDGFYLWIKHLIVPRAEWNTFSVSKYAGAAVEYIIKRVWKRVPMSKVHNNICQLINTIDIVLLRNVNDWTYHENWLKCYEYMLRLVVKRQKRLPLYITNIFYNIAINFKSNVRTLFSNPNLFCRYLQLFSKDNFAKYCRLDLMFCYLIYKFMKCNLLPLYETVYFRYIMKLDLINLNMMPIRHETICKFEDSINNDFFRLYKDVLMANSARRRKYFNYNGWCPRTLRVLRLAKFDMYTKMLCLKAKSKPRREDDRLDMDLVHLSDIKNIM</sequence>
<dbReference type="EMBL" id="MH261376">
    <property type="protein sequence ID" value="AWW14456.1"/>
    <property type="molecule type" value="Genomic_DNA"/>
</dbReference>
<name>A0A2Z4HI48_9ABAC</name>
<dbReference type="Proteomes" id="UP000501125">
    <property type="component" value="Chromosome"/>
</dbReference>
<dbReference type="RefSeq" id="YP_010086363.1">
    <property type="nucleotide sequence ID" value="NC_055453.1"/>
</dbReference>
<organism evidence="1 2">
    <name type="scientific">Hyposidra talaca nucleopolyhedrovirus</name>
    <dbReference type="NCBI Taxonomy" id="1070315"/>
    <lineage>
        <taxon>Viruses</taxon>
        <taxon>Viruses incertae sedis</taxon>
        <taxon>Naldaviricetes</taxon>
        <taxon>Lefavirales</taxon>
        <taxon>Baculoviridae</taxon>
        <taxon>Alphabaculovirus</taxon>
        <taxon>Alphabaculovirus hytalacae</taxon>
    </lineage>
</organism>
<accession>A0A2Z4HI48</accession>
<evidence type="ECO:0000313" key="2">
    <source>
        <dbReference type="Proteomes" id="UP000501125"/>
    </source>
</evidence>
<dbReference type="GeneID" id="65101574"/>
<proteinExistence type="predicted"/>
<keyword evidence="2" id="KW-1185">Reference proteome</keyword>
<gene>
    <name evidence="1" type="primary">p43</name>
    <name evidence="1" type="ORF">HytaNPV_gp096</name>
</gene>
<dbReference type="KEGG" id="vg:65101574"/>
<reference evidence="1 2" key="1">
    <citation type="journal article" date="2018" name="Sci. Rep.">
        <title>Comprehensive analysis of single molecule sequencing-derived complete genome and whole transcriptome of Hyposidra talaca nuclear polyhedrosis virus.</title>
        <authorList>
            <person name="Nguyen T.T."/>
            <person name="Suryamohan K."/>
            <person name="Kuriakose B."/>
            <person name="Janakiraman V."/>
            <person name="Reichelt M."/>
            <person name="Chaudhuri S."/>
            <person name="Guillory J."/>
            <person name="Divakaran N."/>
            <person name="Rabins P.E."/>
            <person name="Goel R."/>
            <person name="Deka B."/>
            <person name="Sarkar S."/>
            <person name="Ekka P."/>
            <person name="Tsai Y.C."/>
            <person name="Vargas D."/>
            <person name="Santhosh S."/>
            <person name="Mohan S."/>
            <person name="Chin C.S."/>
            <person name="Korlach J."/>
            <person name="Thomas G."/>
            <person name="Babu A."/>
            <person name="Seshagiri S."/>
        </authorList>
    </citation>
    <scope>NUCLEOTIDE SEQUENCE [LARGE SCALE GENOMIC DNA]</scope>
    <source>
        <strain evidence="1 2">HytaNPVIndia001</strain>
    </source>
</reference>
<protein>
    <submittedName>
        <fullName evidence="1">p43</fullName>
    </submittedName>
</protein>